<proteinExistence type="predicted"/>
<keyword evidence="1" id="KW-0812">Transmembrane</keyword>
<evidence type="ECO:0000256" key="1">
    <source>
        <dbReference type="SAM" id="Phobius"/>
    </source>
</evidence>
<gene>
    <name evidence="2" type="ORF">H8K52_07150</name>
</gene>
<accession>A0ABR6X2P4</accession>
<keyword evidence="3" id="KW-1185">Reference proteome</keyword>
<dbReference type="Proteomes" id="UP000648257">
    <property type="component" value="Unassembled WGS sequence"/>
</dbReference>
<sequence>MQMRWFELTLATVMGAIFTAFHFLPGPWCDPAPVRPLAGIFVVVVTMLYLYLVDDERRPLVGAWHRIDVGSVAGLILAAIASGSGELYALLAFVGALLGLIGFRWLKHVPF</sequence>
<reference evidence="2 3" key="1">
    <citation type="submission" date="2020-08" db="EMBL/GenBank/DDBJ databases">
        <title>Novel species isolated from subtropical streams in China.</title>
        <authorList>
            <person name="Lu H."/>
        </authorList>
    </citation>
    <scope>NUCLEOTIDE SEQUENCE [LARGE SCALE GENOMIC DNA]</scope>
    <source>
        <strain evidence="2 3">KACC 16656</strain>
    </source>
</reference>
<feature type="transmembrane region" description="Helical" evidence="1">
    <location>
        <begin position="87"/>
        <end position="106"/>
    </location>
</feature>
<keyword evidence="1" id="KW-1133">Transmembrane helix</keyword>
<dbReference type="EMBL" id="JACOFW010000005">
    <property type="protein sequence ID" value="MBC3807120.1"/>
    <property type="molecule type" value="Genomic_DNA"/>
</dbReference>
<organism evidence="2 3">
    <name type="scientific">Undibacterium seohonense</name>
    <dbReference type="NCBI Taxonomy" id="1344950"/>
    <lineage>
        <taxon>Bacteria</taxon>
        <taxon>Pseudomonadati</taxon>
        <taxon>Pseudomonadota</taxon>
        <taxon>Betaproteobacteria</taxon>
        <taxon>Burkholderiales</taxon>
        <taxon>Oxalobacteraceae</taxon>
        <taxon>Undibacterium</taxon>
    </lineage>
</organism>
<feature type="transmembrane region" description="Helical" evidence="1">
    <location>
        <begin position="5"/>
        <end position="24"/>
    </location>
</feature>
<name>A0ABR6X2P4_9BURK</name>
<protein>
    <submittedName>
        <fullName evidence="2">Uncharacterized protein</fullName>
    </submittedName>
</protein>
<dbReference type="RefSeq" id="WP_186922199.1">
    <property type="nucleotide sequence ID" value="NZ_JACOFW010000005.1"/>
</dbReference>
<evidence type="ECO:0000313" key="2">
    <source>
        <dbReference type="EMBL" id="MBC3807120.1"/>
    </source>
</evidence>
<keyword evidence="1" id="KW-0472">Membrane</keyword>
<feature type="transmembrane region" description="Helical" evidence="1">
    <location>
        <begin position="36"/>
        <end position="52"/>
    </location>
</feature>
<evidence type="ECO:0000313" key="3">
    <source>
        <dbReference type="Proteomes" id="UP000648257"/>
    </source>
</evidence>
<comment type="caution">
    <text evidence="2">The sequence shown here is derived from an EMBL/GenBank/DDBJ whole genome shotgun (WGS) entry which is preliminary data.</text>
</comment>
<feature type="transmembrane region" description="Helical" evidence="1">
    <location>
        <begin position="64"/>
        <end position="81"/>
    </location>
</feature>